<organism evidence="2 3">
    <name type="scientific">Actinoplanes palleronii</name>
    <dbReference type="NCBI Taxonomy" id="113570"/>
    <lineage>
        <taxon>Bacteria</taxon>
        <taxon>Bacillati</taxon>
        <taxon>Actinomycetota</taxon>
        <taxon>Actinomycetes</taxon>
        <taxon>Micromonosporales</taxon>
        <taxon>Micromonosporaceae</taxon>
        <taxon>Actinoplanes</taxon>
    </lineage>
</organism>
<feature type="compositionally biased region" description="Polar residues" evidence="1">
    <location>
        <begin position="65"/>
        <end position="74"/>
    </location>
</feature>
<name>A0ABQ4B5S2_9ACTN</name>
<dbReference type="Proteomes" id="UP000624709">
    <property type="component" value="Unassembled WGS sequence"/>
</dbReference>
<gene>
    <name evidence="2" type="ORF">Apa02nite_021420</name>
</gene>
<sequence>MLGIGALAGRAQADPGPHPAQAGGLGHRDVAGVLQDLEVFAQHRVGDAEQSRRMVPANPVAASAPTGQCRSVQGQAERRVIPRGDQAAGDGGAESARGRRGGGQREVEASGGAGAPRSDGR</sequence>
<reference evidence="2 3" key="1">
    <citation type="submission" date="2021-01" db="EMBL/GenBank/DDBJ databases">
        <title>Whole genome shotgun sequence of Actinoplanes palleronii NBRC 14916.</title>
        <authorList>
            <person name="Komaki H."/>
            <person name="Tamura T."/>
        </authorList>
    </citation>
    <scope>NUCLEOTIDE SEQUENCE [LARGE SCALE GENOMIC DNA]</scope>
    <source>
        <strain evidence="2 3">NBRC 14916</strain>
    </source>
</reference>
<evidence type="ECO:0000313" key="2">
    <source>
        <dbReference type="EMBL" id="GIE66034.1"/>
    </source>
</evidence>
<accession>A0ABQ4B5S2</accession>
<keyword evidence="3" id="KW-1185">Reference proteome</keyword>
<proteinExistence type="predicted"/>
<evidence type="ECO:0000256" key="1">
    <source>
        <dbReference type="SAM" id="MobiDB-lite"/>
    </source>
</evidence>
<feature type="region of interest" description="Disordered" evidence="1">
    <location>
        <begin position="46"/>
        <end position="121"/>
    </location>
</feature>
<evidence type="ECO:0000313" key="3">
    <source>
        <dbReference type="Proteomes" id="UP000624709"/>
    </source>
</evidence>
<protein>
    <submittedName>
        <fullName evidence="2">Uncharacterized protein</fullName>
    </submittedName>
</protein>
<feature type="region of interest" description="Disordered" evidence="1">
    <location>
        <begin position="1"/>
        <end position="26"/>
    </location>
</feature>
<dbReference type="EMBL" id="BOMS01000026">
    <property type="protein sequence ID" value="GIE66034.1"/>
    <property type="molecule type" value="Genomic_DNA"/>
</dbReference>
<comment type="caution">
    <text evidence="2">The sequence shown here is derived from an EMBL/GenBank/DDBJ whole genome shotgun (WGS) entry which is preliminary data.</text>
</comment>